<organism evidence="2">
    <name type="scientific">Aspergillus arachidicola</name>
    <dbReference type="NCBI Taxonomy" id="656916"/>
    <lineage>
        <taxon>Eukaryota</taxon>
        <taxon>Fungi</taxon>
        <taxon>Dikarya</taxon>
        <taxon>Ascomycota</taxon>
        <taxon>Pezizomycotina</taxon>
        <taxon>Eurotiomycetes</taxon>
        <taxon>Eurotiomycetidae</taxon>
        <taxon>Eurotiales</taxon>
        <taxon>Aspergillaceae</taxon>
        <taxon>Aspergillus</taxon>
        <taxon>Aspergillus subgen. Circumdati</taxon>
    </lineage>
</organism>
<name>A0A5N6XQZ8_9EURO</name>
<proteinExistence type="predicted"/>
<dbReference type="Proteomes" id="UP000325558">
    <property type="component" value="Unassembled WGS sequence"/>
</dbReference>
<dbReference type="AlphaFoldDB" id="A0A5N6XQZ8"/>
<dbReference type="EMBL" id="ML737261">
    <property type="protein sequence ID" value="KAE8334559.1"/>
    <property type="molecule type" value="Genomic_DNA"/>
</dbReference>
<sequence length="62" mass="7128">MVPLNDSGTVWTSLMLSFYLSLNISYQLPSLMHVYSARASMFRFVLIRENNSKKKKGNLLES</sequence>
<feature type="transmembrane region" description="Helical" evidence="1">
    <location>
        <begin position="24"/>
        <end position="46"/>
    </location>
</feature>
<accession>A0A5N6XQZ8</accession>
<feature type="non-terminal residue" evidence="2">
    <location>
        <position position="62"/>
    </location>
</feature>
<protein>
    <submittedName>
        <fullName evidence="2">Uncharacterized protein</fullName>
    </submittedName>
</protein>
<keyword evidence="1" id="KW-0472">Membrane</keyword>
<reference evidence="2" key="1">
    <citation type="submission" date="2019-04" db="EMBL/GenBank/DDBJ databases">
        <title>Friends and foes A comparative genomics study of 23 Aspergillus species from section Flavi.</title>
        <authorList>
            <consortium name="DOE Joint Genome Institute"/>
            <person name="Kjaerbolling I."/>
            <person name="Vesth T."/>
            <person name="Frisvad J.C."/>
            <person name="Nybo J.L."/>
            <person name="Theobald S."/>
            <person name="Kildgaard S."/>
            <person name="Isbrandt T."/>
            <person name="Kuo A."/>
            <person name="Sato A."/>
            <person name="Lyhne E.K."/>
            <person name="Kogle M.E."/>
            <person name="Wiebenga A."/>
            <person name="Kun R.S."/>
            <person name="Lubbers R.J."/>
            <person name="Makela M.R."/>
            <person name="Barry K."/>
            <person name="Chovatia M."/>
            <person name="Clum A."/>
            <person name="Daum C."/>
            <person name="Haridas S."/>
            <person name="He G."/>
            <person name="LaButti K."/>
            <person name="Lipzen A."/>
            <person name="Mondo S."/>
            <person name="Riley R."/>
            <person name="Salamov A."/>
            <person name="Simmons B.A."/>
            <person name="Magnuson J.K."/>
            <person name="Henrissat B."/>
            <person name="Mortensen U.H."/>
            <person name="Larsen T.O."/>
            <person name="Devries R.P."/>
            <person name="Grigoriev I.V."/>
            <person name="Machida M."/>
            <person name="Baker S.E."/>
            <person name="Andersen M.R."/>
        </authorList>
    </citation>
    <scope>NUCLEOTIDE SEQUENCE</scope>
    <source>
        <strain evidence="2">CBS 117612</strain>
    </source>
</reference>
<evidence type="ECO:0000313" key="2">
    <source>
        <dbReference type="EMBL" id="KAE8334559.1"/>
    </source>
</evidence>
<keyword evidence="1" id="KW-0812">Transmembrane</keyword>
<keyword evidence="1" id="KW-1133">Transmembrane helix</keyword>
<gene>
    <name evidence="2" type="ORF">BDV24DRAFT_145644</name>
</gene>
<evidence type="ECO:0000256" key="1">
    <source>
        <dbReference type="SAM" id="Phobius"/>
    </source>
</evidence>